<feature type="domain" description="Apple" evidence="2">
    <location>
        <begin position="23"/>
        <end position="98"/>
    </location>
</feature>
<reference evidence="4" key="1">
    <citation type="submission" date="2016-11" db="UniProtKB">
        <authorList>
            <consortium name="WormBaseParasite"/>
        </authorList>
    </citation>
    <scope>IDENTIFICATION</scope>
</reference>
<dbReference type="AlphaFoldDB" id="A0A1I8AKS5"/>
<proteinExistence type="predicted"/>
<dbReference type="WBParaSite" id="L893_g6971.t1">
    <property type="protein sequence ID" value="L893_g6971.t1"/>
    <property type="gene ID" value="L893_g6971"/>
</dbReference>
<dbReference type="PROSITE" id="PS50948">
    <property type="entry name" value="PAN"/>
    <property type="match status" value="2"/>
</dbReference>
<dbReference type="InterPro" id="IPR052774">
    <property type="entry name" value="Celegans_DevNeuronal_Protein"/>
</dbReference>
<organism evidence="3 4">
    <name type="scientific">Steinernema glaseri</name>
    <dbReference type="NCBI Taxonomy" id="37863"/>
    <lineage>
        <taxon>Eukaryota</taxon>
        <taxon>Metazoa</taxon>
        <taxon>Ecdysozoa</taxon>
        <taxon>Nematoda</taxon>
        <taxon>Chromadorea</taxon>
        <taxon>Rhabditida</taxon>
        <taxon>Tylenchina</taxon>
        <taxon>Panagrolaimomorpha</taxon>
        <taxon>Strongyloidoidea</taxon>
        <taxon>Steinernematidae</taxon>
        <taxon>Steinernema</taxon>
    </lineage>
</organism>
<dbReference type="Gene3D" id="3.50.4.10">
    <property type="entry name" value="Hepatocyte Growth Factor"/>
    <property type="match status" value="2"/>
</dbReference>
<dbReference type="SUPFAM" id="SSF57414">
    <property type="entry name" value="Hairpin loop containing domain-like"/>
    <property type="match status" value="2"/>
</dbReference>
<dbReference type="SMART" id="SM00473">
    <property type="entry name" value="PAN_AP"/>
    <property type="match status" value="2"/>
</dbReference>
<feature type="chain" id="PRO_5012588348" evidence="1">
    <location>
        <begin position="16"/>
        <end position="403"/>
    </location>
</feature>
<protein>
    <submittedName>
        <fullName evidence="4">Apple domain-containing protein</fullName>
    </submittedName>
</protein>
<dbReference type="Proteomes" id="UP000095287">
    <property type="component" value="Unplaced"/>
</dbReference>
<feature type="signal peptide" evidence="1">
    <location>
        <begin position="1"/>
        <end position="15"/>
    </location>
</feature>
<dbReference type="PANTHER" id="PTHR47327:SF12">
    <property type="entry name" value="APPLE DOMAIN-CONTAINING PROTEIN"/>
    <property type="match status" value="1"/>
</dbReference>
<sequence>MSPFLILLLVASSSAVLRNPSRCFYKAVEAKGKVSVGRSRNASTVLNQAECFMKCLENRRCRLLSFNKETNQCALNPVLGSRLSLSADVLGAAFRKVCLDSFFEGKPLRDSPAGDLCYERTPGKVLIGVVDQLVQDIATEAQCQELCSTVNSDKEGTCKSVMFYAKERECIVASQNRKEMPELFTDDQNAVYLENMCVGGTTPRAASIAARPPAPIPSSATENFSEKLAVKPPTSDTKDYGTDFDPFETPKKPLPVHIESSGYETGPIPSAAPHFPAPKPPTQPSVVVVPEPKPHPHETVLTHSETRKIETLPPMIEPKTIDTYNVDTKKPATNDLQSYRRRLRDPKINKCFRQIFARDVVHERVVRSYSLEQCIDICRLCEGCLPGGKCHRVAFSMIYKDYF</sequence>
<keyword evidence="3" id="KW-1185">Reference proteome</keyword>
<keyword evidence="1" id="KW-0732">Signal</keyword>
<name>A0A1I8AKS5_9BILA</name>
<feature type="domain" description="Apple" evidence="2">
    <location>
        <begin position="117"/>
        <end position="197"/>
    </location>
</feature>
<dbReference type="CDD" id="cd01099">
    <property type="entry name" value="PAN_AP_HGF"/>
    <property type="match status" value="1"/>
</dbReference>
<evidence type="ECO:0000313" key="4">
    <source>
        <dbReference type="WBParaSite" id="L893_g6971.t1"/>
    </source>
</evidence>
<dbReference type="PANTHER" id="PTHR47327">
    <property type="entry name" value="FI18240P1-RELATED"/>
    <property type="match status" value="1"/>
</dbReference>
<dbReference type="InterPro" id="IPR003609">
    <property type="entry name" value="Pan_app"/>
</dbReference>
<dbReference type="GO" id="GO:0009653">
    <property type="term" value="P:anatomical structure morphogenesis"/>
    <property type="evidence" value="ECO:0007669"/>
    <property type="project" value="TreeGrafter"/>
</dbReference>
<evidence type="ECO:0000259" key="2">
    <source>
        <dbReference type="PROSITE" id="PS50948"/>
    </source>
</evidence>
<evidence type="ECO:0000256" key="1">
    <source>
        <dbReference type="SAM" id="SignalP"/>
    </source>
</evidence>
<evidence type="ECO:0000313" key="3">
    <source>
        <dbReference type="Proteomes" id="UP000095287"/>
    </source>
</evidence>
<dbReference type="Pfam" id="PF00024">
    <property type="entry name" value="PAN_1"/>
    <property type="match status" value="2"/>
</dbReference>
<accession>A0A1I8AKS5</accession>